<dbReference type="PROSITE" id="PS51387">
    <property type="entry name" value="FAD_PCMH"/>
    <property type="match status" value="1"/>
</dbReference>
<dbReference type="Pfam" id="PF01565">
    <property type="entry name" value="FAD_binding_4"/>
    <property type="match status" value="1"/>
</dbReference>
<keyword evidence="5" id="KW-0560">Oxidoreductase</keyword>
<comment type="caution">
    <text evidence="7">The sequence shown here is derived from an EMBL/GenBank/DDBJ whole genome shotgun (WGS) entry which is preliminary data.</text>
</comment>
<dbReference type="Gene3D" id="3.30.465.10">
    <property type="match status" value="1"/>
</dbReference>
<dbReference type="InterPro" id="IPR016166">
    <property type="entry name" value="FAD-bd_PCMH"/>
</dbReference>
<dbReference type="Gene3D" id="3.40.462.20">
    <property type="match status" value="1"/>
</dbReference>
<dbReference type="InterPro" id="IPR006094">
    <property type="entry name" value="Oxid_FAD_bind_N"/>
</dbReference>
<gene>
    <name evidence="7" type="ORF">RND61_25170</name>
</gene>
<proteinExistence type="inferred from homology"/>
<protein>
    <submittedName>
        <fullName evidence="7">FAD-binding oxidoreductase</fullName>
    </submittedName>
</protein>
<dbReference type="EMBL" id="JAWCTQ010000039">
    <property type="protein sequence ID" value="MDT9685328.1"/>
    <property type="molecule type" value="Genomic_DNA"/>
</dbReference>
<accession>A0ABU3QRC6</accession>
<evidence type="ECO:0000259" key="6">
    <source>
        <dbReference type="PROSITE" id="PS51387"/>
    </source>
</evidence>
<comment type="cofactor">
    <cofactor evidence="1">
        <name>FAD</name>
        <dbReference type="ChEBI" id="CHEBI:57692"/>
    </cofactor>
</comment>
<organism evidence="7 8">
    <name type="scientific">Streptomyces tamarix</name>
    <dbReference type="NCBI Taxonomy" id="3078565"/>
    <lineage>
        <taxon>Bacteria</taxon>
        <taxon>Bacillati</taxon>
        <taxon>Actinomycetota</taxon>
        <taxon>Actinomycetes</taxon>
        <taxon>Kitasatosporales</taxon>
        <taxon>Streptomycetaceae</taxon>
        <taxon>Streptomyces</taxon>
    </lineage>
</organism>
<feature type="domain" description="FAD-binding PCMH-type" evidence="6">
    <location>
        <begin position="41"/>
        <end position="209"/>
    </location>
</feature>
<evidence type="ECO:0000256" key="1">
    <source>
        <dbReference type="ARBA" id="ARBA00001974"/>
    </source>
</evidence>
<dbReference type="InterPro" id="IPR016169">
    <property type="entry name" value="FAD-bd_PCMH_sub2"/>
</dbReference>
<sequence>MTIDHDAHGRLRQLTDEVAGPVLLPGQEGYEEELSGFQTGYRHAPSVIVGAETAADVLAAVRFAAARGLAVAVHSTGHGVTVRNEGGLLVSTRRMRGVAVDPVSRSARMEAGVRWEQVVAAAEPYGLAPPSGSAGHVGVVGYALAGGLGLLAREFGYAADHVRAVDVVTADGEPRHVTAGSDPDLFWALRGGRDGFGVVTALEIALQPVERVYGGGIFFAYEHVEAVLDFFRAWTAEVPDTMTSSLGMVDYPPLPALPEPLRGRHVVHVRFATTDLAAGPDLVRPWRNLAPALLEHLGELPYSASGSIYREPDFPHAYDGDGVLLSELDPRILTAVRELAGRDAPVPCVVDLRHLGGALSRPPEVPNAVSFRDARYILRVLSSPEGPGLRAVRAAHARLDEAVAPWTLGRSLNFVYGERRATDLPTGRHTPETLRRLTALRSAYDPSGIFRGPR</sequence>
<dbReference type="InterPro" id="IPR006093">
    <property type="entry name" value="Oxy_OxRdtase_FAD_BS"/>
</dbReference>
<comment type="similarity">
    <text evidence="2">Belongs to the oxygen-dependent FAD-linked oxidoreductase family.</text>
</comment>
<dbReference type="PROSITE" id="PS00862">
    <property type="entry name" value="OX2_COVAL_FAD"/>
    <property type="match status" value="1"/>
</dbReference>
<evidence type="ECO:0000313" key="7">
    <source>
        <dbReference type="EMBL" id="MDT9685328.1"/>
    </source>
</evidence>
<keyword evidence="3" id="KW-0285">Flavoprotein</keyword>
<dbReference type="PANTHER" id="PTHR42973:SF39">
    <property type="entry name" value="FAD-BINDING PCMH-TYPE DOMAIN-CONTAINING PROTEIN"/>
    <property type="match status" value="1"/>
</dbReference>
<keyword evidence="4" id="KW-0274">FAD</keyword>
<dbReference type="InterPro" id="IPR050416">
    <property type="entry name" value="FAD-linked_Oxidoreductase"/>
</dbReference>
<dbReference type="Proteomes" id="UP001250181">
    <property type="component" value="Unassembled WGS sequence"/>
</dbReference>
<evidence type="ECO:0000256" key="4">
    <source>
        <dbReference type="ARBA" id="ARBA00022827"/>
    </source>
</evidence>
<name>A0ABU3QRC6_9ACTN</name>
<dbReference type="SUPFAM" id="SSF56176">
    <property type="entry name" value="FAD-binding/transporter-associated domain-like"/>
    <property type="match status" value="1"/>
</dbReference>
<dbReference type="InterPro" id="IPR016167">
    <property type="entry name" value="FAD-bd_PCMH_sub1"/>
</dbReference>
<keyword evidence="8" id="KW-1185">Reference proteome</keyword>
<evidence type="ECO:0000256" key="2">
    <source>
        <dbReference type="ARBA" id="ARBA00005466"/>
    </source>
</evidence>
<reference evidence="7 8" key="1">
    <citation type="submission" date="2023-09" db="EMBL/GenBank/DDBJ databases">
        <title>Streptomyces sp. nov.: A antagonism against Alternaria gaisen Producing Streptochlin, Isolated from Tamarix root soil.</title>
        <authorList>
            <person name="Chen Y."/>
        </authorList>
    </citation>
    <scope>NUCLEOTIDE SEQUENCE [LARGE SCALE GENOMIC DNA]</scope>
    <source>
        <strain evidence="7 8">TRM76323</strain>
    </source>
</reference>
<evidence type="ECO:0000256" key="3">
    <source>
        <dbReference type="ARBA" id="ARBA00022630"/>
    </source>
</evidence>
<dbReference type="Gene3D" id="3.30.43.10">
    <property type="entry name" value="Uridine Diphospho-n-acetylenolpyruvylglucosamine Reductase, domain 2"/>
    <property type="match status" value="1"/>
</dbReference>
<dbReference type="PANTHER" id="PTHR42973">
    <property type="entry name" value="BINDING OXIDOREDUCTASE, PUTATIVE (AFU_ORTHOLOGUE AFUA_1G17690)-RELATED"/>
    <property type="match status" value="1"/>
</dbReference>
<evidence type="ECO:0000256" key="5">
    <source>
        <dbReference type="ARBA" id="ARBA00023002"/>
    </source>
</evidence>
<dbReference type="InterPro" id="IPR036318">
    <property type="entry name" value="FAD-bd_PCMH-like_sf"/>
</dbReference>
<evidence type="ECO:0000313" key="8">
    <source>
        <dbReference type="Proteomes" id="UP001250181"/>
    </source>
</evidence>
<dbReference type="RefSeq" id="WP_315880371.1">
    <property type="nucleotide sequence ID" value="NZ_JAWCTQ010000039.1"/>
</dbReference>